<name>A0A411YZT0_9RHOB</name>
<dbReference type="CDD" id="cd00090">
    <property type="entry name" value="HTH_ARSR"/>
    <property type="match status" value="1"/>
</dbReference>
<dbReference type="AlphaFoldDB" id="A0A411YZT0"/>
<evidence type="ECO:0000256" key="3">
    <source>
        <dbReference type="ARBA" id="ARBA00023163"/>
    </source>
</evidence>
<dbReference type="Pfam" id="PF01022">
    <property type="entry name" value="HTH_5"/>
    <property type="match status" value="1"/>
</dbReference>
<dbReference type="PANTHER" id="PTHR43132:SF2">
    <property type="entry name" value="ARSENICAL RESISTANCE OPERON REPRESSOR ARSR-RELATED"/>
    <property type="match status" value="1"/>
</dbReference>
<evidence type="ECO:0000313" key="6">
    <source>
        <dbReference type="Proteomes" id="UP000284547"/>
    </source>
</evidence>
<dbReference type="EMBL" id="QWEY01000009">
    <property type="protein sequence ID" value="RGP36315.1"/>
    <property type="molecule type" value="Genomic_DNA"/>
</dbReference>
<comment type="caution">
    <text evidence="5">The sequence shown here is derived from an EMBL/GenBank/DDBJ whole genome shotgun (WGS) entry which is preliminary data.</text>
</comment>
<proteinExistence type="predicted"/>
<dbReference type="InterPro" id="IPR001845">
    <property type="entry name" value="HTH_ArsR_DNA-bd_dom"/>
</dbReference>
<dbReference type="NCBIfam" id="NF033788">
    <property type="entry name" value="HTH_metalloreg"/>
    <property type="match status" value="1"/>
</dbReference>
<dbReference type="GO" id="GO:0003677">
    <property type="term" value="F:DNA binding"/>
    <property type="evidence" value="ECO:0007669"/>
    <property type="project" value="UniProtKB-KW"/>
</dbReference>
<dbReference type="SUPFAM" id="SSF46785">
    <property type="entry name" value="Winged helix' DNA-binding domain"/>
    <property type="match status" value="1"/>
</dbReference>
<dbReference type="Gene3D" id="1.10.10.10">
    <property type="entry name" value="Winged helix-like DNA-binding domain superfamily/Winged helix DNA-binding domain"/>
    <property type="match status" value="1"/>
</dbReference>
<keyword evidence="1" id="KW-0805">Transcription regulation</keyword>
<dbReference type="InterPro" id="IPR036388">
    <property type="entry name" value="WH-like_DNA-bd_sf"/>
</dbReference>
<gene>
    <name evidence="5" type="ORF">D1012_16165</name>
</gene>
<dbReference type="PROSITE" id="PS50987">
    <property type="entry name" value="HTH_ARSR_2"/>
    <property type="match status" value="1"/>
</dbReference>
<dbReference type="PANTHER" id="PTHR43132">
    <property type="entry name" value="ARSENICAL RESISTANCE OPERON REPRESSOR ARSR-RELATED"/>
    <property type="match status" value="1"/>
</dbReference>
<reference evidence="5 6" key="1">
    <citation type="submission" date="2018-08" db="EMBL/GenBank/DDBJ databases">
        <title>Flavobacterium tibetense sp. nov., isolated from a wetland YonghuCo on Tibetan Plateau.</title>
        <authorList>
            <person name="Phurbu D."/>
            <person name="Lu H."/>
            <person name="Xing P."/>
        </authorList>
    </citation>
    <scope>NUCLEOTIDE SEQUENCE [LARGE SCALE GENOMIC DNA]</scope>
    <source>
        <strain evidence="5 6">DJC</strain>
    </source>
</reference>
<accession>A0A411YZT0</accession>
<keyword evidence="3" id="KW-0804">Transcription</keyword>
<evidence type="ECO:0000256" key="2">
    <source>
        <dbReference type="ARBA" id="ARBA00023125"/>
    </source>
</evidence>
<feature type="domain" description="HTH arsR-type" evidence="4">
    <location>
        <begin position="8"/>
        <end position="102"/>
    </location>
</feature>
<keyword evidence="2" id="KW-0238">DNA-binding</keyword>
<keyword evidence="6" id="KW-1185">Reference proteome</keyword>
<organism evidence="5 6">
    <name type="scientific">Pseudotabrizicola alkalilacus</name>
    <dbReference type="NCBI Taxonomy" id="2305252"/>
    <lineage>
        <taxon>Bacteria</taxon>
        <taxon>Pseudomonadati</taxon>
        <taxon>Pseudomonadota</taxon>
        <taxon>Alphaproteobacteria</taxon>
        <taxon>Rhodobacterales</taxon>
        <taxon>Paracoccaceae</taxon>
        <taxon>Pseudotabrizicola</taxon>
    </lineage>
</organism>
<evidence type="ECO:0000256" key="1">
    <source>
        <dbReference type="ARBA" id="ARBA00023015"/>
    </source>
</evidence>
<dbReference type="InterPro" id="IPR036390">
    <property type="entry name" value="WH_DNA-bd_sf"/>
</dbReference>
<evidence type="ECO:0000313" key="5">
    <source>
        <dbReference type="EMBL" id="RGP36315.1"/>
    </source>
</evidence>
<dbReference type="GO" id="GO:0003700">
    <property type="term" value="F:DNA-binding transcription factor activity"/>
    <property type="evidence" value="ECO:0007669"/>
    <property type="project" value="InterPro"/>
</dbReference>
<dbReference type="RefSeq" id="WP_118154548.1">
    <property type="nucleotide sequence ID" value="NZ_QWEY01000009.1"/>
</dbReference>
<dbReference type="OrthoDB" id="194599at2"/>
<protein>
    <submittedName>
        <fullName evidence="5">ArsR family transcriptional regulator</fullName>
    </submittedName>
</protein>
<evidence type="ECO:0000259" key="4">
    <source>
        <dbReference type="PROSITE" id="PS50987"/>
    </source>
</evidence>
<dbReference type="InterPro" id="IPR051011">
    <property type="entry name" value="Metal_resp_trans_reg"/>
</dbReference>
<dbReference type="InterPro" id="IPR011991">
    <property type="entry name" value="ArsR-like_HTH"/>
</dbReference>
<dbReference type="SMART" id="SM00418">
    <property type="entry name" value="HTH_ARSR"/>
    <property type="match status" value="1"/>
</dbReference>
<dbReference type="Proteomes" id="UP000284547">
    <property type="component" value="Unassembled WGS sequence"/>
</dbReference>
<dbReference type="PRINTS" id="PR00778">
    <property type="entry name" value="HTHARSR"/>
</dbReference>
<sequence>MAAGSEPGRKNDAESVVTVLKVLSHTGRLQILCLLLDGRMNVGALSAVLGEPQAAVSQQLMRLRSEGFVRASRHGKTMLYEIADPRVLPVIQALRSSYCGDDADALFR</sequence>